<feature type="compositionally biased region" description="Low complexity" evidence="1">
    <location>
        <begin position="1"/>
        <end position="11"/>
    </location>
</feature>
<comment type="caution">
    <text evidence="3">The sequence shown here is derived from an EMBL/GenBank/DDBJ whole genome shotgun (WGS) entry which is preliminary data.</text>
</comment>
<dbReference type="Gene3D" id="2.20.28.30">
    <property type="entry name" value="RNA polymerase ii, chain L"/>
    <property type="match status" value="1"/>
</dbReference>
<proteinExistence type="predicted"/>
<accession>A0A1C3EHT5</accession>
<dbReference type="STRING" id="1841610.A6X21_21015"/>
<keyword evidence="2" id="KW-1133">Transmembrane helix</keyword>
<dbReference type="OrthoDB" id="3182597at2"/>
<dbReference type="AlphaFoldDB" id="A0A1C3EHT5"/>
<dbReference type="RefSeq" id="WP_068847378.1">
    <property type="nucleotide sequence ID" value="NZ_LYDR01000063.1"/>
</dbReference>
<protein>
    <recommendedName>
        <fullName evidence="5">Primosomal protein N' (Replication factor Y)-superfamily II helicase</fullName>
    </recommendedName>
</protein>
<evidence type="ECO:0008006" key="5">
    <source>
        <dbReference type="Google" id="ProtNLM"/>
    </source>
</evidence>
<reference evidence="3 4" key="1">
    <citation type="submission" date="2016-05" db="EMBL/GenBank/DDBJ databases">
        <title>Genomic and physiological characterization of Planctopirus sp. isolated from fresh water lake.</title>
        <authorList>
            <person name="Subhash Y."/>
            <person name="Ramana C."/>
        </authorList>
    </citation>
    <scope>NUCLEOTIDE SEQUENCE [LARGE SCALE GENOMIC DNA]</scope>
    <source>
        <strain evidence="3 4">JC280</strain>
    </source>
</reference>
<feature type="region of interest" description="Disordered" evidence="1">
    <location>
        <begin position="1"/>
        <end position="26"/>
    </location>
</feature>
<evidence type="ECO:0000256" key="1">
    <source>
        <dbReference type="SAM" id="MobiDB-lite"/>
    </source>
</evidence>
<gene>
    <name evidence="3" type="ORF">A6X21_21015</name>
</gene>
<keyword evidence="4" id="KW-1185">Reference proteome</keyword>
<evidence type="ECO:0000256" key="2">
    <source>
        <dbReference type="SAM" id="Phobius"/>
    </source>
</evidence>
<keyword evidence="2" id="KW-0472">Membrane</keyword>
<dbReference type="Proteomes" id="UP000094828">
    <property type="component" value="Unassembled WGS sequence"/>
</dbReference>
<evidence type="ECO:0000313" key="4">
    <source>
        <dbReference type="Proteomes" id="UP000094828"/>
    </source>
</evidence>
<evidence type="ECO:0000313" key="3">
    <source>
        <dbReference type="EMBL" id="ODA32805.1"/>
    </source>
</evidence>
<name>A0A1C3EHT5_9PLAN</name>
<keyword evidence="2" id="KW-0812">Transmembrane</keyword>
<sequence>MSDPTPITTFEPEPEPERPAAGGSSRVINDGQARVFPCSQCGADLEFRIGHQELKCPFCGHIEQLEIPADVAIEEQDLDAMLARLQEQHADIETAEGEVNSATVGDQEVHCDGCGANVLFVGTLTSSRCPYCGSPIQRNDVHKSAARIPVDGVLPFFIVREKAASCIEQWVQSRWFAPNDFKKLGAKGKFEGVYLPYFTFDAMTFNRYQGERGDRYTVTVGTGKDRRTETRTRWSYASGQFQRFFDDVLILAIRSQRHDLAQHLEPWPLEKCVPFTPDAMAGIFARTYDIPLDQSFELGQQRMRQALMAETRQRIGGDEQRVHELKTQFTALTFKHLLLPVWLLAYRYRDKTYPVMVNAVTGEVSGDRPYSWIKITLAILAAAAAALTLFALTQK</sequence>
<organism evidence="3 4">
    <name type="scientific">Planctopirus hydrillae</name>
    <dbReference type="NCBI Taxonomy" id="1841610"/>
    <lineage>
        <taxon>Bacteria</taxon>
        <taxon>Pseudomonadati</taxon>
        <taxon>Planctomycetota</taxon>
        <taxon>Planctomycetia</taxon>
        <taxon>Planctomycetales</taxon>
        <taxon>Planctomycetaceae</taxon>
        <taxon>Planctopirus</taxon>
    </lineage>
</organism>
<feature type="transmembrane region" description="Helical" evidence="2">
    <location>
        <begin position="372"/>
        <end position="392"/>
    </location>
</feature>
<dbReference type="EMBL" id="LYDR01000063">
    <property type="protein sequence ID" value="ODA32805.1"/>
    <property type="molecule type" value="Genomic_DNA"/>
</dbReference>